<dbReference type="InterPro" id="IPR001650">
    <property type="entry name" value="Helicase_C-like"/>
</dbReference>
<evidence type="ECO:0000256" key="5">
    <source>
        <dbReference type="ARBA" id="ARBA00022801"/>
    </source>
</evidence>
<dbReference type="Proteomes" id="UP001564408">
    <property type="component" value="Unassembled WGS sequence"/>
</dbReference>
<evidence type="ECO:0000256" key="7">
    <source>
        <dbReference type="ARBA" id="ARBA00022833"/>
    </source>
</evidence>
<comment type="subunit">
    <text evidence="11">Component of the replication restart primosome.</text>
</comment>
<evidence type="ECO:0000256" key="2">
    <source>
        <dbReference type="ARBA" id="ARBA00022705"/>
    </source>
</evidence>
<reference evidence="14 15" key="1">
    <citation type="submission" date="2024-05" db="EMBL/GenBank/DDBJ databases">
        <title>Genome Sequence and Characterization of the New Strain Purple Sulfur Bacterium of Genus Thioalkalicoccus.</title>
        <authorList>
            <person name="Bryantseva I.A."/>
            <person name="Kyndt J.A."/>
            <person name="Imhoff J.F."/>
        </authorList>
    </citation>
    <scope>NUCLEOTIDE SEQUENCE [LARGE SCALE GENOMIC DNA]</scope>
    <source>
        <strain evidence="14 15">Um2</strain>
    </source>
</reference>
<feature type="binding site" evidence="11">
    <location>
        <position position="473"/>
    </location>
    <ligand>
        <name>Zn(2+)</name>
        <dbReference type="ChEBI" id="CHEBI:29105"/>
        <label>2</label>
    </ligand>
</feature>
<dbReference type="InterPro" id="IPR014001">
    <property type="entry name" value="Helicase_ATP-bd"/>
</dbReference>
<dbReference type="RefSeq" id="WP_369665643.1">
    <property type="nucleotide sequence ID" value="NZ_JBDKXB010000002.1"/>
</dbReference>
<keyword evidence="8 11" id="KW-0067">ATP-binding</keyword>
<evidence type="ECO:0000256" key="11">
    <source>
        <dbReference type="HAMAP-Rule" id="MF_00983"/>
    </source>
</evidence>
<evidence type="ECO:0000259" key="13">
    <source>
        <dbReference type="PROSITE" id="PS51194"/>
    </source>
</evidence>
<evidence type="ECO:0000256" key="1">
    <source>
        <dbReference type="ARBA" id="ARBA00022515"/>
    </source>
</evidence>
<keyword evidence="2 11" id="KW-0235">DNA replication</keyword>
<evidence type="ECO:0000259" key="12">
    <source>
        <dbReference type="PROSITE" id="PS51192"/>
    </source>
</evidence>
<dbReference type="Pfam" id="PF18319">
    <property type="entry name" value="Zn_ribbon_PriA"/>
    <property type="match status" value="1"/>
</dbReference>
<evidence type="ECO:0000256" key="4">
    <source>
        <dbReference type="ARBA" id="ARBA00022741"/>
    </source>
</evidence>
<evidence type="ECO:0000313" key="15">
    <source>
        <dbReference type="Proteomes" id="UP001564408"/>
    </source>
</evidence>
<dbReference type="InterPro" id="IPR042115">
    <property type="entry name" value="PriA_3primeBD_sf"/>
</dbReference>
<dbReference type="HAMAP" id="MF_00983">
    <property type="entry name" value="PriA"/>
    <property type="match status" value="1"/>
</dbReference>
<evidence type="ECO:0000256" key="6">
    <source>
        <dbReference type="ARBA" id="ARBA00022806"/>
    </source>
</evidence>
<feature type="binding site" evidence="11">
    <location>
        <position position="443"/>
    </location>
    <ligand>
        <name>Zn(2+)</name>
        <dbReference type="ChEBI" id="CHEBI:29105"/>
        <label>1</label>
    </ligand>
</feature>
<feature type="domain" description="Helicase ATP-binding" evidence="12">
    <location>
        <begin position="218"/>
        <end position="384"/>
    </location>
</feature>
<dbReference type="NCBIfam" id="NF004067">
    <property type="entry name" value="PRK05580.1-4"/>
    <property type="match status" value="1"/>
</dbReference>
<dbReference type="Gene3D" id="3.40.50.300">
    <property type="entry name" value="P-loop containing nucleotide triphosphate hydrolases"/>
    <property type="match status" value="2"/>
</dbReference>
<dbReference type="InterPro" id="IPR011545">
    <property type="entry name" value="DEAD/DEAH_box_helicase_dom"/>
</dbReference>
<evidence type="ECO:0000256" key="10">
    <source>
        <dbReference type="ARBA" id="ARBA00023235"/>
    </source>
</evidence>
<comment type="catalytic activity">
    <reaction evidence="11">
        <text>Couples ATP hydrolysis with the unwinding of duplex DNA by translocating in the 3'-5' direction.</text>
        <dbReference type="EC" id="5.6.2.4"/>
    </reaction>
</comment>
<feature type="binding site" evidence="11">
    <location>
        <position position="483"/>
    </location>
    <ligand>
        <name>Zn(2+)</name>
        <dbReference type="ChEBI" id="CHEBI:29105"/>
        <label>1</label>
    </ligand>
</feature>
<sequence length="738" mass="80192">MTSVAGILRVAIAAPVSTPFDYSAPVGLDGPTPRPGQRVLVPFGRGRRVGIIIAMPTASPVPAERLKPVMAILDDEPLLTENDLGFLLWAADYYRYPLGEALFSALPTRLRRAVPTGSGGRQGWRLTSQGRAGCPETLARAPKQAQVWERLRGGSGAVPSSELTADLGDCSAALRALARRGWVEPCRIAPCAVAGERSLADHGPVLNPEQRAAVEQVRAAFGRFQPFLLDGVTASGKTEVYIRLLDDLLAAGGQALVLVPEIGLTPQLGRRLAARLNAALVVLHSGLPDAEREEGWRRAVRGEAGVLLGTRSAVLVPLPRLGLVIVDEEHDLSFKQQEGFRYSGRDLAVRRAQLAGCPIVLGSATPSLETLANVRSGRYRRLPLAQRAGGAGSPTVGLVDIRAQALQAGLSPRLLECIERELTADNQVLLFLNRRGFAPLLTCHDCGWISGCPRCDARLTLHRSSHQLRCHHCGLVRVPPVRCPHCGGPDLRALGQGTERIEEMLSRRFPGLPVARVDRDSTRRRGDLTDLLNAARRGEFRILLGTQMLTKGHHFPGVTLVGVLDADSGLFGTDYRAPERMAQLLIQVMGRAGRAERPGHVLIQTRHPDHPFLRVLLRDGYPAFAEAALAERRTAALPPFSHQVLIRAEASEAALAYDFLRAAARAAAVPFRDQVVLWGPASAPMERRAGRWRAQLLVQSPRRASLRGFLDHWIPVLKGLPTPARVRWAIDVDPQDMT</sequence>
<dbReference type="SUPFAM" id="SSF52540">
    <property type="entry name" value="P-loop containing nucleoside triphosphate hydrolases"/>
    <property type="match status" value="1"/>
</dbReference>
<dbReference type="GO" id="GO:0016787">
    <property type="term" value="F:hydrolase activity"/>
    <property type="evidence" value="ECO:0007669"/>
    <property type="project" value="UniProtKB-KW"/>
</dbReference>
<feature type="binding site" evidence="11">
    <location>
        <position position="455"/>
    </location>
    <ligand>
        <name>Zn(2+)</name>
        <dbReference type="ChEBI" id="CHEBI:29105"/>
        <label>2</label>
    </ligand>
</feature>
<dbReference type="PANTHER" id="PTHR30580:SF0">
    <property type="entry name" value="PRIMOSOMAL PROTEIN N"/>
    <property type="match status" value="1"/>
</dbReference>
<feature type="binding site" evidence="11">
    <location>
        <position position="446"/>
    </location>
    <ligand>
        <name>Zn(2+)</name>
        <dbReference type="ChEBI" id="CHEBI:29105"/>
        <label>1</label>
    </ligand>
</feature>
<feature type="binding site" evidence="11">
    <location>
        <position position="486"/>
    </location>
    <ligand>
        <name>Zn(2+)</name>
        <dbReference type="ChEBI" id="CHEBI:29105"/>
        <label>1</label>
    </ligand>
</feature>
<comment type="catalytic activity">
    <reaction evidence="11">
        <text>ATP + H2O = ADP + phosphate + H(+)</text>
        <dbReference type="Rhea" id="RHEA:13065"/>
        <dbReference type="ChEBI" id="CHEBI:15377"/>
        <dbReference type="ChEBI" id="CHEBI:15378"/>
        <dbReference type="ChEBI" id="CHEBI:30616"/>
        <dbReference type="ChEBI" id="CHEBI:43474"/>
        <dbReference type="ChEBI" id="CHEBI:456216"/>
        <dbReference type="EC" id="5.6.2.4"/>
    </reaction>
</comment>
<comment type="function">
    <text evidence="11">Initiates the restart of stalled replication forks, which reloads the replicative helicase on sites other than the origin of replication. Recognizes and binds to abandoned replication forks and remodels them to uncover a helicase loading site. Promotes assembly of the primosome at these replication forks.</text>
</comment>
<dbReference type="Pfam" id="PF17764">
    <property type="entry name" value="PriA_3primeBD"/>
    <property type="match status" value="1"/>
</dbReference>
<keyword evidence="10 11" id="KW-0413">Isomerase</keyword>
<dbReference type="EC" id="5.6.2.4" evidence="11"/>
<evidence type="ECO:0000256" key="9">
    <source>
        <dbReference type="ARBA" id="ARBA00023125"/>
    </source>
</evidence>
<dbReference type="EMBL" id="JBDKXB010000002">
    <property type="protein sequence ID" value="MEY6431257.1"/>
    <property type="molecule type" value="Genomic_DNA"/>
</dbReference>
<dbReference type="InterPro" id="IPR041236">
    <property type="entry name" value="PriA_C"/>
</dbReference>
<dbReference type="NCBIfam" id="TIGR00595">
    <property type="entry name" value="priA"/>
    <property type="match status" value="1"/>
</dbReference>
<keyword evidence="6 11" id="KW-0347">Helicase</keyword>
<dbReference type="CDD" id="cd18804">
    <property type="entry name" value="SF2_C_priA"/>
    <property type="match status" value="1"/>
</dbReference>
<feature type="binding site" evidence="11">
    <location>
        <position position="452"/>
    </location>
    <ligand>
        <name>Zn(2+)</name>
        <dbReference type="ChEBI" id="CHEBI:29105"/>
        <label>2</label>
    </ligand>
</feature>
<accession>A0ABV4BAL7</accession>
<dbReference type="Pfam" id="PF18074">
    <property type="entry name" value="PriA_C"/>
    <property type="match status" value="1"/>
</dbReference>
<comment type="caution">
    <text evidence="14">The sequence shown here is derived from an EMBL/GenBank/DDBJ whole genome shotgun (WGS) entry which is preliminary data.</text>
</comment>
<feature type="binding site" evidence="11">
    <location>
        <position position="470"/>
    </location>
    <ligand>
        <name>Zn(2+)</name>
        <dbReference type="ChEBI" id="CHEBI:29105"/>
        <label>2</label>
    </ligand>
</feature>
<organism evidence="14 15">
    <name type="scientific">Thioalkalicoccus limnaeus</name>
    <dbReference type="NCBI Taxonomy" id="120681"/>
    <lineage>
        <taxon>Bacteria</taxon>
        <taxon>Pseudomonadati</taxon>
        <taxon>Pseudomonadota</taxon>
        <taxon>Gammaproteobacteria</taxon>
        <taxon>Chromatiales</taxon>
        <taxon>Chromatiaceae</taxon>
        <taxon>Thioalkalicoccus</taxon>
    </lineage>
</organism>
<dbReference type="PROSITE" id="PS51192">
    <property type="entry name" value="HELICASE_ATP_BIND_1"/>
    <property type="match status" value="1"/>
</dbReference>
<dbReference type="InterPro" id="IPR041222">
    <property type="entry name" value="PriA_3primeBD"/>
</dbReference>
<keyword evidence="15" id="KW-1185">Reference proteome</keyword>
<dbReference type="InterPro" id="IPR005259">
    <property type="entry name" value="PriA"/>
</dbReference>
<evidence type="ECO:0000256" key="8">
    <source>
        <dbReference type="ARBA" id="ARBA00022840"/>
    </source>
</evidence>
<dbReference type="PROSITE" id="PS51194">
    <property type="entry name" value="HELICASE_CTER"/>
    <property type="match status" value="1"/>
</dbReference>
<proteinExistence type="inferred from homology"/>
<dbReference type="Pfam" id="PF00270">
    <property type="entry name" value="DEAD"/>
    <property type="match status" value="1"/>
</dbReference>
<keyword evidence="1 11" id="KW-0639">Primosome</keyword>
<dbReference type="InterPro" id="IPR027417">
    <property type="entry name" value="P-loop_NTPase"/>
</dbReference>
<comment type="similarity">
    <text evidence="11">Belongs to the helicase family. PriA subfamily.</text>
</comment>
<name>A0ABV4BAL7_9GAMM</name>
<dbReference type="SMART" id="SM00490">
    <property type="entry name" value="HELICc"/>
    <property type="match status" value="1"/>
</dbReference>
<keyword evidence="7 11" id="KW-0862">Zinc</keyword>
<protein>
    <recommendedName>
        <fullName evidence="11">Replication restart protein PriA</fullName>
    </recommendedName>
    <alternativeName>
        <fullName evidence="11">ATP-dependent DNA helicase PriA</fullName>
        <ecNumber evidence="11">5.6.2.4</ecNumber>
    </alternativeName>
    <alternativeName>
        <fullName evidence="11">DNA 3'-5' helicase PriA</fullName>
    </alternativeName>
</protein>
<keyword evidence="9 11" id="KW-0238">DNA-binding</keyword>
<comment type="cofactor">
    <cofactor evidence="11">
        <name>Zn(2+)</name>
        <dbReference type="ChEBI" id="CHEBI:29105"/>
    </cofactor>
    <text evidence="11">Binds 2 zinc ions per subunit.</text>
</comment>
<dbReference type="Pfam" id="PF00271">
    <property type="entry name" value="Helicase_C"/>
    <property type="match status" value="1"/>
</dbReference>
<dbReference type="PANTHER" id="PTHR30580">
    <property type="entry name" value="PRIMOSOMAL PROTEIN N"/>
    <property type="match status" value="1"/>
</dbReference>
<keyword evidence="4 11" id="KW-0547">Nucleotide-binding</keyword>
<feature type="domain" description="Helicase C-terminal" evidence="13">
    <location>
        <begin position="460"/>
        <end position="635"/>
    </location>
</feature>
<keyword evidence="5 11" id="KW-0378">Hydrolase</keyword>
<keyword evidence="3 11" id="KW-0479">Metal-binding</keyword>
<evidence type="ECO:0000313" key="14">
    <source>
        <dbReference type="EMBL" id="MEY6431257.1"/>
    </source>
</evidence>
<dbReference type="SMART" id="SM00487">
    <property type="entry name" value="DEXDc"/>
    <property type="match status" value="1"/>
</dbReference>
<dbReference type="CDD" id="cd17929">
    <property type="entry name" value="DEXHc_priA"/>
    <property type="match status" value="1"/>
</dbReference>
<gene>
    <name evidence="11" type="primary">priA</name>
    <name evidence="14" type="ORF">ABC977_02420</name>
</gene>
<dbReference type="Gene3D" id="3.40.1440.60">
    <property type="entry name" value="PriA, 3(prime) DNA-binding domain"/>
    <property type="match status" value="1"/>
</dbReference>
<evidence type="ECO:0000256" key="3">
    <source>
        <dbReference type="ARBA" id="ARBA00022723"/>
    </source>
</evidence>
<dbReference type="InterPro" id="IPR040498">
    <property type="entry name" value="PriA_CRR"/>
</dbReference>